<gene>
    <name evidence="7" type="ORF">P9H32_15800</name>
</gene>
<dbReference type="InterPro" id="IPR013785">
    <property type="entry name" value="Aldolase_TIM"/>
</dbReference>
<evidence type="ECO:0000259" key="6">
    <source>
        <dbReference type="PROSITE" id="PS51918"/>
    </source>
</evidence>
<dbReference type="Gene3D" id="3.20.20.70">
    <property type="entry name" value="Aldolase class I"/>
    <property type="match status" value="1"/>
</dbReference>
<name>A0ABU5N0W6_9BACT</name>
<dbReference type="InterPro" id="IPR006638">
    <property type="entry name" value="Elp3/MiaA/NifB-like_rSAM"/>
</dbReference>
<dbReference type="Proteomes" id="UP001290861">
    <property type="component" value="Unassembled WGS sequence"/>
</dbReference>
<dbReference type="SUPFAM" id="SSF102114">
    <property type="entry name" value="Radical SAM enzymes"/>
    <property type="match status" value="1"/>
</dbReference>
<keyword evidence="3" id="KW-0479">Metal-binding</keyword>
<comment type="cofactor">
    <cofactor evidence="1">
        <name>[4Fe-4S] cluster</name>
        <dbReference type="ChEBI" id="CHEBI:49883"/>
    </cofactor>
</comment>
<dbReference type="InterPro" id="IPR007197">
    <property type="entry name" value="rSAM"/>
</dbReference>
<keyword evidence="2" id="KW-0949">S-adenosyl-L-methionine</keyword>
<evidence type="ECO:0000313" key="8">
    <source>
        <dbReference type="Proteomes" id="UP001290861"/>
    </source>
</evidence>
<reference evidence="7 8" key="1">
    <citation type="journal article" date="2024" name="Appl. Environ. Microbiol.">
        <title>Pontiella agarivorans sp. nov., a novel marine anaerobic bacterium capable of degrading macroalgal polysaccharides and fixing nitrogen.</title>
        <authorList>
            <person name="Liu N."/>
            <person name="Kivenson V."/>
            <person name="Peng X."/>
            <person name="Cui Z."/>
            <person name="Lankiewicz T.S."/>
            <person name="Gosselin K.M."/>
            <person name="English C.J."/>
            <person name="Blair E.M."/>
            <person name="O'Malley M.A."/>
            <person name="Valentine D.L."/>
        </authorList>
    </citation>
    <scope>NUCLEOTIDE SEQUENCE [LARGE SCALE GENOMIC DNA]</scope>
    <source>
        <strain evidence="7 8">NLcol2</strain>
    </source>
</reference>
<accession>A0ABU5N0W6</accession>
<feature type="domain" description="Radical SAM core" evidence="6">
    <location>
        <begin position="325"/>
        <end position="556"/>
    </location>
</feature>
<dbReference type="SFLD" id="SFLDS00029">
    <property type="entry name" value="Radical_SAM"/>
    <property type="match status" value="1"/>
</dbReference>
<dbReference type="PROSITE" id="PS51918">
    <property type="entry name" value="RADICAL_SAM"/>
    <property type="match status" value="1"/>
</dbReference>
<evidence type="ECO:0000256" key="1">
    <source>
        <dbReference type="ARBA" id="ARBA00001966"/>
    </source>
</evidence>
<organism evidence="7 8">
    <name type="scientific">Pontiella agarivorans</name>
    <dbReference type="NCBI Taxonomy" id="3038953"/>
    <lineage>
        <taxon>Bacteria</taxon>
        <taxon>Pseudomonadati</taxon>
        <taxon>Kiritimatiellota</taxon>
        <taxon>Kiritimatiellia</taxon>
        <taxon>Kiritimatiellales</taxon>
        <taxon>Pontiellaceae</taxon>
        <taxon>Pontiella</taxon>
    </lineage>
</organism>
<evidence type="ECO:0000256" key="2">
    <source>
        <dbReference type="ARBA" id="ARBA00022691"/>
    </source>
</evidence>
<keyword evidence="4" id="KW-0408">Iron</keyword>
<sequence length="590" mass="66404">MKILLITPPLLHPNTPYAATPLLTAWLKTLGHQAVQSDLSLQLLLKLFSRKGLSAVCAALEIPPDAAEPYLKTIDPVLAFLQNRNPDAMENILDRGWLPEGEHLARAYEMEEQLGWNFRELDFMDRARYLASLYLDDIADAAAGLDPNFEFSRYAEKIAASVPDFAKIRNELEGSPSVFFQWLEELTDAAMVLHRPEMVVLTVPFPGCLLGALITARRIKHTCAGVRIVLGGGYVNTELRELADPGIFDYVDFITLDSGFLPLRQLAAGGQPVRTFKRENGAVIFQTSEMPEIPHAELPPPDFQGLELGDYFGVFETLNPVTRLWSDERWNKLVLAHGCCWSRCAFCDTSIDYICRYDPADPVSICDWIVHVMNETGFRGFHFVDEALPPDLLDGLCDEILHRKLDIEWWGNIRYEKRFSSDLIRKMAAAGCIAVTGGLETGCDRTLKLMCKGIVMRHAIRVLTDLADAGILTHAYLMYGFPTQTAAETFHTLETVRDLFAQDILHSAYWHRFALTAHSGISMNPEQYCISVPETAPASFALNEIPFDASFDHDLDDMGEMLKRATYNYMLGLGLEMPVDTWWPEQKITF</sequence>
<dbReference type="InterPro" id="IPR051198">
    <property type="entry name" value="BchE-like"/>
</dbReference>
<dbReference type="SMART" id="SM00729">
    <property type="entry name" value="Elp3"/>
    <property type="match status" value="1"/>
</dbReference>
<proteinExistence type="predicted"/>
<keyword evidence="8" id="KW-1185">Reference proteome</keyword>
<evidence type="ECO:0000256" key="5">
    <source>
        <dbReference type="ARBA" id="ARBA00023014"/>
    </source>
</evidence>
<protein>
    <recommendedName>
        <fullName evidence="6">Radical SAM core domain-containing protein</fullName>
    </recommendedName>
</protein>
<dbReference type="PANTHER" id="PTHR43409">
    <property type="entry name" value="ANAEROBIC MAGNESIUM-PROTOPORPHYRIN IX MONOMETHYL ESTER CYCLASE-RELATED"/>
    <property type="match status" value="1"/>
</dbReference>
<comment type="caution">
    <text evidence="7">The sequence shown here is derived from an EMBL/GenBank/DDBJ whole genome shotgun (WGS) entry which is preliminary data.</text>
</comment>
<dbReference type="RefSeq" id="WP_322609871.1">
    <property type="nucleotide sequence ID" value="NZ_JARVCO010000012.1"/>
</dbReference>
<evidence type="ECO:0000313" key="7">
    <source>
        <dbReference type="EMBL" id="MDZ8120095.1"/>
    </source>
</evidence>
<dbReference type="EMBL" id="JARVCO010000012">
    <property type="protein sequence ID" value="MDZ8120095.1"/>
    <property type="molecule type" value="Genomic_DNA"/>
</dbReference>
<keyword evidence="5" id="KW-0411">Iron-sulfur</keyword>
<dbReference type="InterPro" id="IPR058240">
    <property type="entry name" value="rSAM_sf"/>
</dbReference>
<evidence type="ECO:0000256" key="4">
    <source>
        <dbReference type="ARBA" id="ARBA00023004"/>
    </source>
</evidence>
<evidence type="ECO:0000256" key="3">
    <source>
        <dbReference type="ARBA" id="ARBA00022723"/>
    </source>
</evidence>
<dbReference type="SFLD" id="SFLDG01082">
    <property type="entry name" value="B12-binding_domain_containing"/>
    <property type="match status" value="1"/>
</dbReference>
<dbReference type="PANTHER" id="PTHR43409:SF16">
    <property type="entry name" value="SLR0320 PROTEIN"/>
    <property type="match status" value="1"/>
</dbReference>